<evidence type="ECO:0000313" key="2">
    <source>
        <dbReference type="EMBL" id="KMO43638.1"/>
    </source>
</evidence>
<keyword evidence="1" id="KW-0732">Signal</keyword>
<sequence>MRYAALISIACSWLALMPAVALAGPDAPAGSPEPVRKAQRFVGSCLPQDENGRDLPNPNASSVCGQFRDGRSECAMQERLGNRQALALHCFGFDDVADAAPAGAPARYTSGARR</sequence>
<dbReference type="Proteomes" id="UP000036449">
    <property type="component" value="Unassembled WGS sequence"/>
</dbReference>
<evidence type="ECO:0000313" key="3">
    <source>
        <dbReference type="Proteomes" id="UP000036449"/>
    </source>
</evidence>
<evidence type="ECO:0000256" key="1">
    <source>
        <dbReference type="SAM" id="SignalP"/>
    </source>
</evidence>
<comment type="caution">
    <text evidence="2">The sequence shown here is derived from an EMBL/GenBank/DDBJ whole genome shotgun (WGS) entry which is preliminary data.</text>
</comment>
<dbReference type="PATRIC" id="fig|1187852.3.peg.4924"/>
<feature type="signal peptide" evidence="1">
    <location>
        <begin position="1"/>
        <end position="23"/>
    </location>
</feature>
<gene>
    <name evidence="2" type="ORF">VQ03_07335</name>
</gene>
<dbReference type="EMBL" id="LABZ01000040">
    <property type="protein sequence ID" value="KMO43638.1"/>
    <property type="molecule type" value="Genomic_DNA"/>
</dbReference>
<protein>
    <recommendedName>
        <fullName evidence="4">3',5'-cyclic-nucleotide phosphodiesterase</fullName>
    </recommendedName>
</protein>
<accession>A0A0J6TDD9</accession>
<reference evidence="2 3" key="1">
    <citation type="submission" date="2015-03" db="EMBL/GenBank/DDBJ databases">
        <title>Genome sequencing of Methylobacterium tarhaniae DSM 25844.</title>
        <authorList>
            <person name="Chaudhry V."/>
            <person name="Patil P.B."/>
        </authorList>
    </citation>
    <scope>NUCLEOTIDE SEQUENCE [LARGE SCALE GENOMIC DNA]</scope>
    <source>
        <strain evidence="2 3">DSM 25844</strain>
    </source>
</reference>
<keyword evidence="3" id="KW-1185">Reference proteome</keyword>
<feature type="chain" id="PRO_5005282396" description="3',5'-cyclic-nucleotide phosphodiesterase" evidence="1">
    <location>
        <begin position="24"/>
        <end position="114"/>
    </location>
</feature>
<proteinExistence type="predicted"/>
<name>A0A0J6TDD9_9HYPH</name>
<organism evidence="2 3">
    <name type="scientific">Methylobacterium tarhaniae</name>
    <dbReference type="NCBI Taxonomy" id="1187852"/>
    <lineage>
        <taxon>Bacteria</taxon>
        <taxon>Pseudomonadati</taxon>
        <taxon>Pseudomonadota</taxon>
        <taxon>Alphaproteobacteria</taxon>
        <taxon>Hyphomicrobiales</taxon>
        <taxon>Methylobacteriaceae</taxon>
        <taxon>Methylobacterium</taxon>
    </lineage>
</organism>
<dbReference type="AlphaFoldDB" id="A0A0J6TDD9"/>
<dbReference type="RefSeq" id="WP_048450222.1">
    <property type="nucleotide sequence ID" value="NZ_JBNNPJ010000020.1"/>
</dbReference>
<evidence type="ECO:0008006" key="4">
    <source>
        <dbReference type="Google" id="ProtNLM"/>
    </source>
</evidence>